<organism evidence="1 2">
    <name type="scientific">Gigaspora margarita</name>
    <dbReference type="NCBI Taxonomy" id="4874"/>
    <lineage>
        <taxon>Eukaryota</taxon>
        <taxon>Fungi</taxon>
        <taxon>Fungi incertae sedis</taxon>
        <taxon>Mucoromycota</taxon>
        <taxon>Glomeromycotina</taxon>
        <taxon>Glomeromycetes</taxon>
        <taxon>Diversisporales</taxon>
        <taxon>Gigasporaceae</taxon>
        <taxon>Gigaspora</taxon>
    </lineage>
</organism>
<dbReference type="Proteomes" id="UP000789901">
    <property type="component" value="Unassembled WGS sequence"/>
</dbReference>
<reference evidence="1 2" key="1">
    <citation type="submission" date="2021-06" db="EMBL/GenBank/DDBJ databases">
        <authorList>
            <person name="Kallberg Y."/>
            <person name="Tangrot J."/>
            <person name="Rosling A."/>
        </authorList>
    </citation>
    <scope>NUCLEOTIDE SEQUENCE [LARGE SCALE GENOMIC DNA]</scope>
    <source>
        <strain evidence="1 2">120-4 pot B 10/14</strain>
    </source>
</reference>
<gene>
    <name evidence="1" type="ORF">GMARGA_LOCUS43074</name>
</gene>
<comment type="caution">
    <text evidence="1">The sequence shown here is derived from an EMBL/GenBank/DDBJ whole genome shotgun (WGS) entry which is preliminary data.</text>
</comment>
<keyword evidence="2" id="KW-1185">Reference proteome</keyword>
<accession>A0ABN7XG29</accession>
<name>A0ABN7XG29_GIGMA</name>
<protein>
    <submittedName>
        <fullName evidence="1">20608_t:CDS:1</fullName>
    </submittedName>
</protein>
<evidence type="ECO:0000313" key="1">
    <source>
        <dbReference type="EMBL" id="CAG8854253.1"/>
    </source>
</evidence>
<proteinExistence type="predicted"/>
<evidence type="ECO:0000313" key="2">
    <source>
        <dbReference type="Proteomes" id="UP000789901"/>
    </source>
</evidence>
<dbReference type="EMBL" id="CAJVQB010135258">
    <property type="protein sequence ID" value="CAG8854253.1"/>
    <property type="molecule type" value="Genomic_DNA"/>
</dbReference>
<sequence length="126" mass="14093">MDSQDDDFFTSSFTQSISLQTCNSLNESLENNEKSDSLNYLSSDADEKILVSTLAAVSENKAGSNKSSQKRMASWTKKFFDTYRLEKKRKCNILVSSSKGKIKCSHSFNIQTATSNLASHLHTVHQ</sequence>
<feature type="non-terminal residue" evidence="1">
    <location>
        <position position="126"/>
    </location>
</feature>